<feature type="compositionally biased region" description="Low complexity" evidence="1">
    <location>
        <begin position="102"/>
        <end position="112"/>
    </location>
</feature>
<evidence type="ECO:0000313" key="4">
    <source>
        <dbReference type="Proteomes" id="UP000593575"/>
    </source>
</evidence>
<dbReference type="PROSITE" id="PS50011">
    <property type="entry name" value="PROTEIN_KINASE_DOM"/>
    <property type="match status" value="1"/>
</dbReference>
<dbReference type="AlphaFoldDB" id="A0A7J9IHU8"/>
<name>A0A7J9IHU8_9ROSI</name>
<reference evidence="3 4" key="1">
    <citation type="journal article" date="2019" name="Genome Biol. Evol.">
        <title>Insights into the evolution of the New World diploid cottons (Gossypium, subgenus Houzingenia) based on genome sequencing.</title>
        <authorList>
            <person name="Grover C.E."/>
            <person name="Arick M.A. 2nd"/>
            <person name="Thrash A."/>
            <person name="Conover J.L."/>
            <person name="Sanders W.S."/>
            <person name="Peterson D.G."/>
            <person name="Frelichowski J.E."/>
            <person name="Scheffler J.A."/>
            <person name="Scheffler B.E."/>
            <person name="Wendel J.F."/>
        </authorList>
    </citation>
    <scope>NUCLEOTIDE SEQUENCE [LARGE SCALE GENOMIC DNA]</scope>
    <source>
        <strain evidence="3">6</strain>
        <tissue evidence="3">Leaf</tissue>
    </source>
</reference>
<feature type="domain" description="Protein kinase" evidence="2">
    <location>
        <begin position="31"/>
        <end position="338"/>
    </location>
</feature>
<proteinExistence type="predicted"/>
<dbReference type="PROSITE" id="PS00108">
    <property type="entry name" value="PROTEIN_KINASE_ST"/>
    <property type="match status" value="1"/>
</dbReference>
<dbReference type="Gene3D" id="1.10.510.10">
    <property type="entry name" value="Transferase(Phosphotransferase) domain 1"/>
    <property type="match status" value="1"/>
</dbReference>
<dbReference type="GO" id="GO:0005524">
    <property type="term" value="F:ATP binding"/>
    <property type="evidence" value="ECO:0007669"/>
    <property type="project" value="InterPro"/>
</dbReference>
<dbReference type="GO" id="GO:0004714">
    <property type="term" value="F:transmembrane receptor protein tyrosine kinase activity"/>
    <property type="evidence" value="ECO:0007669"/>
    <property type="project" value="InterPro"/>
</dbReference>
<dbReference type="EMBL" id="JABFAE010000001">
    <property type="protein sequence ID" value="MBA0821413.1"/>
    <property type="molecule type" value="Genomic_DNA"/>
</dbReference>
<dbReference type="PANTHER" id="PTHR27003:SF312">
    <property type="entry name" value="RECEPTOR-LIKE PROTEIN KINASE FERONIA"/>
    <property type="match status" value="1"/>
</dbReference>
<dbReference type="Pfam" id="PF00069">
    <property type="entry name" value="Pkinase"/>
    <property type="match status" value="1"/>
</dbReference>
<evidence type="ECO:0000259" key="2">
    <source>
        <dbReference type="PROSITE" id="PS50011"/>
    </source>
</evidence>
<dbReference type="InterPro" id="IPR008271">
    <property type="entry name" value="Ser/Thr_kinase_AS"/>
</dbReference>
<feature type="region of interest" description="Disordered" evidence="1">
    <location>
        <begin position="98"/>
        <end position="119"/>
    </location>
</feature>
<dbReference type="InterPro" id="IPR045272">
    <property type="entry name" value="ANXUR1/2-like"/>
</dbReference>
<dbReference type="Proteomes" id="UP000593575">
    <property type="component" value="Unassembled WGS sequence"/>
</dbReference>
<dbReference type="SUPFAM" id="SSF56112">
    <property type="entry name" value="Protein kinase-like (PK-like)"/>
    <property type="match status" value="1"/>
</dbReference>
<dbReference type="InterPro" id="IPR000719">
    <property type="entry name" value="Prot_kinase_dom"/>
</dbReference>
<keyword evidence="4" id="KW-1185">Reference proteome</keyword>
<organism evidence="3 4">
    <name type="scientific">Gossypium armourianum</name>
    <dbReference type="NCBI Taxonomy" id="34283"/>
    <lineage>
        <taxon>Eukaryota</taxon>
        <taxon>Viridiplantae</taxon>
        <taxon>Streptophyta</taxon>
        <taxon>Embryophyta</taxon>
        <taxon>Tracheophyta</taxon>
        <taxon>Spermatophyta</taxon>
        <taxon>Magnoliopsida</taxon>
        <taxon>eudicotyledons</taxon>
        <taxon>Gunneridae</taxon>
        <taxon>Pentapetalae</taxon>
        <taxon>rosids</taxon>
        <taxon>malvids</taxon>
        <taxon>Malvales</taxon>
        <taxon>Malvaceae</taxon>
        <taxon>Malvoideae</taxon>
        <taxon>Gossypium</taxon>
    </lineage>
</organism>
<sequence>MGLEPNINMNYNLTWNFYIDGGFNYLLRLHFYETQLQSSGNGIPVYRDYVLLIPSEGSSNQTLCLALHLSEEVGSKFADAILNNLEISRLKKSDGSLVIPNPKSSSSLASLKPENKQPKKGKKLSMKIFIRVSLGCTITLRYVNLVSLIAIAMNNEKIFVYEFMTNGTLPRGLDYLHSGAVHRVIHQDIKSTNILLDEEYVVKISDFGLSKMSPSSMTNNPIRTMVKGTFGYIDPEYYRHQQLTEKSDVYSFRAVLFKVLFTRPTVDSKLEYSQISLANWARKCIGNESIDESIDPFLKGKISLNCLRTYAKIVENCIRENGCQRPSMHVVARKLEFALQLQEIGDSEQIGQVSDGAQS</sequence>
<protein>
    <recommendedName>
        <fullName evidence="2">Protein kinase domain-containing protein</fullName>
    </recommendedName>
</protein>
<gene>
    <name evidence="3" type="ORF">Goarm_018275</name>
</gene>
<evidence type="ECO:0000313" key="3">
    <source>
        <dbReference type="EMBL" id="MBA0821413.1"/>
    </source>
</evidence>
<dbReference type="InterPro" id="IPR011009">
    <property type="entry name" value="Kinase-like_dom_sf"/>
</dbReference>
<evidence type="ECO:0000256" key="1">
    <source>
        <dbReference type="SAM" id="MobiDB-lite"/>
    </source>
</evidence>
<dbReference type="GO" id="GO:0005886">
    <property type="term" value="C:plasma membrane"/>
    <property type="evidence" value="ECO:0007669"/>
    <property type="project" value="TreeGrafter"/>
</dbReference>
<dbReference type="GO" id="GO:0009506">
    <property type="term" value="C:plasmodesma"/>
    <property type="evidence" value="ECO:0007669"/>
    <property type="project" value="TreeGrafter"/>
</dbReference>
<comment type="caution">
    <text evidence="3">The sequence shown here is derived from an EMBL/GenBank/DDBJ whole genome shotgun (WGS) entry which is preliminary data.</text>
</comment>
<accession>A0A7J9IHU8</accession>
<dbReference type="PANTHER" id="PTHR27003">
    <property type="entry name" value="OS07G0166700 PROTEIN"/>
    <property type="match status" value="1"/>
</dbReference>
<dbReference type="SMART" id="SM00220">
    <property type="entry name" value="S_TKc"/>
    <property type="match status" value="1"/>
</dbReference>